<evidence type="ECO:0000313" key="2">
    <source>
        <dbReference type="EMBL" id="SKC75251.1"/>
    </source>
</evidence>
<name>A0A1T5LGX7_9BACT</name>
<protein>
    <submittedName>
        <fullName evidence="2">Gliding motility-associated lipoprotein GldD</fullName>
    </submittedName>
</protein>
<keyword evidence="2" id="KW-0449">Lipoprotein</keyword>
<dbReference type="NCBIfam" id="TIGR03512">
    <property type="entry name" value="GldD_lipo"/>
    <property type="match status" value="1"/>
</dbReference>
<feature type="transmembrane region" description="Helical" evidence="1">
    <location>
        <begin position="41"/>
        <end position="60"/>
    </location>
</feature>
<reference evidence="2 3" key="1">
    <citation type="submission" date="2017-02" db="EMBL/GenBank/DDBJ databases">
        <authorList>
            <person name="Peterson S.W."/>
        </authorList>
    </citation>
    <scope>NUCLEOTIDE SEQUENCE [LARGE SCALE GENOMIC DNA]</scope>
    <source>
        <strain evidence="2 3">DSM 25262</strain>
    </source>
</reference>
<dbReference type="EMBL" id="FUZU01000002">
    <property type="protein sequence ID" value="SKC75251.1"/>
    <property type="molecule type" value="Genomic_DNA"/>
</dbReference>
<accession>A0A1T5LGX7</accession>
<proteinExistence type="predicted"/>
<sequence length="229" mass="26590">MIDRRPAFETRCFIDILKSINTKVTGNNNHPRRKVYSKNSGYIFLLVMFFIATSCTRDYLPKPLGYNRLELPEPAYQSLPDTLPYSFEYSRHAQLLADTSNIRERFWIEVYYPQLKANVHVTYKRINNNNKLLKEFLDDAYTLTAKHQIKAYAINEAITKTPSGKTAVIAELEGEVPSQFQFTVTDSTKNFLRGALYFNTHVANDSLAPAIEYMKKDIMHMINTLEWKN</sequence>
<dbReference type="AlphaFoldDB" id="A0A1T5LGX7"/>
<dbReference type="STRING" id="688867.SAMN05660236_3215"/>
<dbReference type="InterPro" id="IPR019850">
    <property type="entry name" value="GldD-like"/>
</dbReference>
<dbReference type="RefSeq" id="WP_317043557.1">
    <property type="nucleotide sequence ID" value="NZ_FUZU01000002.1"/>
</dbReference>
<gene>
    <name evidence="2" type="ORF">SAMN05660236_3215</name>
</gene>
<evidence type="ECO:0000313" key="3">
    <source>
        <dbReference type="Proteomes" id="UP000190961"/>
    </source>
</evidence>
<keyword evidence="1" id="KW-0812">Transmembrane</keyword>
<evidence type="ECO:0000256" key="1">
    <source>
        <dbReference type="SAM" id="Phobius"/>
    </source>
</evidence>
<dbReference type="Pfam" id="PF25593">
    <property type="entry name" value="GldD_lipo"/>
    <property type="match status" value="1"/>
</dbReference>
<keyword evidence="3" id="KW-1185">Reference proteome</keyword>
<keyword evidence="1" id="KW-0472">Membrane</keyword>
<organism evidence="2 3">
    <name type="scientific">Ohtaekwangia koreensis</name>
    <dbReference type="NCBI Taxonomy" id="688867"/>
    <lineage>
        <taxon>Bacteria</taxon>
        <taxon>Pseudomonadati</taxon>
        <taxon>Bacteroidota</taxon>
        <taxon>Cytophagia</taxon>
        <taxon>Cytophagales</taxon>
        <taxon>Fulvivirgaceae</taxon>
        <taxon>Ohtaekwangia</taxon>
    </lineage>
</organism>
<dbReference type="Proteomes" id="UP000190961">
    <property type="component" value="Unassembled WGS sequence"/>
</dbReference>
<keyword evidence="1" id="KW-1133">Transmembrane helix</keyword>